<dbReference type="Proteomes" id="UP000272474">
    <property type="component" value="Unassembled WGS sequence"/>
</dbReference>
<dbReference type="CDD" id="cd08556">
    <property type="entry name" value="GDPD"/>
    <property type="match status" value="1"/>
</dbReference>
<protein>
    <submittedName>
        <fullName evidence="2">Glycerophosphodiester phosphodiesterase</fullName>
    </submittedName>
</protein>
<dbReference type="EMBL" id="RBAL01000034">
    <property type="protein sequence ID" value="RKN35947.1"/>
    <property type="molecule type" value="Genomic_DNA"/>
</dbReference>
<gene>
    <name evidence="2" type="ORF">D7294_30420</name>
</gene>
<name>A0A3A9YME3_9ACTN</name>
<comment type="caution">
    <text evidence="2">The sequence shown here is derived from an EMBL/GenBank/DDBJ whole genome shotgun (WGS) entry which is preliminary data.</text>
</comment>
<dbReference type="PANTHER" id="PTHR46211">
    <property type="entry name" value="GLYCEROPHOSPHORYL DIESTER PHOSPHODIESTERASE"/>
    <property type="match status" value="1"/>
</dbReference>
<dbReference type="SUPFAM" id="SSF51695">
    <property type="entry name" value="PLC-like phosphodiesterases"/>
    <property type="match status" value="1"/>
</dbReference>
<dbReference type="OrthoDB" id="3268277at2"/>
<dbReference type="PROSITE" id="PS51704">
    <property type="entry name" value="GP_PDE"/>
    <property type="match status" value="1"/>
</dbReference>
<dbReference type="AlphaFoldDB" id="A0A3A9YME3"/>
<evidence type="ECO:0000313" key="3">
    <source>
        <dbReference type="Proteomes" id="UP000272474"/>
    </source>
</evidence>
<keyword evidence="3" id="KW-1185">Reference proteome</keyword>
<dbReference type="Pfam" id="PF03009">
    <property type="entry name" value="GDPD"/>
    <property type="match status" value="1"/>
</dbReference>
<dbReference type="GO" id="GO:0008081">
    <property type="term" value="F:phosphoric diester hydrolase activity"/>
    <property type="evidence" value="ECO:0007669"/>
    <property type="project" value="InterPro"/>
</dbReference>
<feature type="domain" description="GP-PDE" evidence="1">
    <location>
        <begin position="62"/>
        <end position="296"/>
    </location>
</feature>
<dbReference type="InterPro" id="IPR017946">
    <property type="entry name" value="PLC-like_Pdiesterase_TIM-brl"/>
</dbReference>
<organism evidence="2 3">
    <name type="scientific">Streptomyces hoynatensis</name>
    <dbReference type="NCBI Taxonomy" id="1141874"/>
    <lineage>
        <taxon>Bacteria</taxon>
        <taxon>Bacillati</taxon>
        <taxon>Actinomycetota</taxon>
        <taxon>Actinomycetes</taxon>
        <taxon>Kitasatosporales</taxon>
        <taxon>Streptomycetaceae</taxon>
        <taxon>Streptomyces</taxon>
    </lineage>
</organism>
<dbReference type="PANTHER" id="PTHR46211:SF14">
    <property type="entry name" value="GLYCEROPHOSPHODIESTER PHOSPHODIESTERASE"/>
    <property type="match status" value="1"/>
</dbReference>
<dbReference type="RefSeq" id="WP_120685051.1">
    <property type="nucleotide sequence ID" value="NZ_RBAL01000034.1"/>
</dbReference>
<dbReference type="InterPro" id="IPR030395">
    <property type="entry name" value="GP_PDE_dom"/>
</dbReference>
<dbReference type="GO" id="GO:0006629">
    <property type="term" value="P:lipid metabolic process"/>
    <property type="evidence" value="ECO:0007669"/>
    <property type="project" value="InterPro"/>
</dbReference>
<accession>A0A3A9YME3</accession>
<evidence type="ECO:0000259" key="1">
    <source>
        <dbReference type="PROSITE" id="PS51704"/>
    </source>
</evidence>
<sequence>MVTLPSRGSTDWDVTLNKALTDLDGWDTEHINGTDPHGDRQWADNRFARQPASAADFLAQNQFWIAHRGSGGEFPEHTMTAYSGATGAGAAAIEVSVQTTADGVPVCMHDSTLDRTTNGTGDVGTMTYAELRETVQVDIGSTLLGPGWSSQPIPTLREVLDRFWGKVVIFLEAKSNASIPLVQDLITQQYPSSNRSVIWKGYYTNNSFQWAKNNGFTTWGYVDADTTDEQMNAVDQYIDMWGVPHSMTDARIADVVARGKPVICWEVHRHVDVTRLTDLGVRGFMAAQWIYLNQGLGLKVAPTVGKICQPGTLGVARYDPAFAPRFGTDNDIYIPQQPNQSILMGGHRAPDAGTYTISWSMKWPTLPGGTLHSGIAFCRSQDDVYQFNSTNDAYGTYASPGGYHCLVRNAGDIQIYSHTKGVTTGTQLGTLATEAPVADTWMTFETVVSPTGITFRRTDTVTPYTLTVNTTTYRGRYWHLSTGSVSTAGSSPHFRVTGVA</sequence>
<reference evidence="2 3" key="1">
    <citation type="journal article" date="2014" name="Int. J. Syst. Evol. Microbiol.">
        <title>Streptomyces hoynatensis sp. nov., isolated from deep marine sediment.</title>
        <authorList>
            <person name="Veyisoglu A."/>
            <person name="Sahin N."/>
        </authorList>
    </citation>
    <scope>NUCLEOTIDE SEQUENCE [LARGE SCALE GENOMIC DNA]</scope>
    <source>
        <strain evidence="2 3">KCTC 29097</strain>
    </source>
</reference>
<proteinExistence type="predicted"/>
<evidence type="ECO:0000313" key="2">
    <source>
        <dbReference type="EMBL" id="RKN35947.1"/>
    </source>
</evidence>
<dbReference type="Gene3D" id="3.20.20.190">
    <property type="entry name" value="Phosphatidylinositol (PI) phosphodiesterase"/>
    <property type="match status" value="1"/>
</dbReference>